<dbReference type="Proteomes" id="UP000605201">
    <property type="component" value="Unassembled WGS sequence"/>
</dbReference>
<name>A0A8J6P1L3_9BACT</name>
<proteinExistence type="predicted"/>
<reference evidence="2 3" key="1">
    <citation type="submission" date="2020-08" db="EMBL/GenBank/DDBJ databases">
        <title>Bridging the membrane lipid divide: bacteria of the FCB group superphylum have the potential to synthesize archaeal ether lipids.</title>
        <authorList>
            <person name="Villanueva L."/>
            <person name="Von Meijenfeldt F.A.B."/>
            <person name="Westbye A.B."/>
            <person name="Yadav S."/>
            <person name="Hopmans E.C."/>
            <person name="Dutilh B.E."/>
            <person name="Sinninghe Damste J.S."/>
        </authorList>
    </citation>
    <scope>NUCLEOTIDE SEQUENCE [LARGE SCALE GENOMIC DNA]</scope>
    <source>
        <strain evidence="2">NIOZ-UU17</strain>
    </source>
</reference>
<feature type="compositionally biased region" description="Basic and acidic residues" evidence="1">
    <location>
        <begin position="31"/>
        <end position="54"/>
    </location>
</feature>
<sequence>MPNIEYDTRTPDDKKKLLRRKHQLDNNETENNGKIKKDDSVEVSSRDGLHRHSA</sequence>
<evidence type="ECO:0000256" key="1">
    <source>
        <dbReference type="SAM" id="MobiDB-lite"/>
    </source>
</evidence>
<dbReference type="AlphaFoldDB" id="A0A8J6P1L3"/>
<organism evidence="2 3">
    <name type="scientific">Candidatus Desulfatibia vada</name>
    <dbReference type="NCBI Taxonomy" id="2841696"/>
    <lineage>
        <taxon>Bacteria</taxon>
        <taxon>Pseudomonadati</taxon>
        <taxon>Thermodesulfobacteriota</taxon>
        <taxon>Desulfobacteria</taxon>
        <taxon>Desulfobacterales</taxon>
        <taxon>Desulfobacterales incertae sedis</taxon>
        <taxon>Candidatus Desulfatibia</taxon>
    </lineage>
</organism>
<feature type="compositionally biased region" description="Basic and acidic residues" evidence="1">
    <location>
        <begin position="1"/>
        <end position="15"/>
    </location>
</feature>
<dbReference type="EMBL" id="JACNIG010000122">
    <property type="protein sequence ID" value="MBC8431205.1"/>
    <property type="molecule type" value="Genomic_DNA"/>
</dbReference>
<gene>
    <name evidence="2" type="ORF">H8D96_04725</name>
</gene>
<accession>A0A8J6P1L3</accession>
<evidence type="ECO:0000313" key="2">
    <source>
        <dbReference type="EMBL" id="MBC8431205.1"/>
    </source>
</evidence>
<evidence type="ECO:0000313" key="3">
    <source>
        <dbReference type="Proteomes" id="UP000605201"/>
    </source>
</evidence>
<comment type="caution">
    <text evidence="2">The sequence shown here is derived from an EMBL/GenBank/DDBJ whole genome shotgun (WGS) entry which is preliminary data.</text>
</comment>
<feature type="region of interest" description="Disordered" evidence="1">
    <location>
        <begin position="1"/>
        <end position="54"/>
    </location>
</feature>
<protein>
    <submittedName>
        <fullName evidence="2">Uncharacterized protein</fullName>
    </submittedName>
</protein>